<feature type="transmembrane region" description="Helical" evidence="2">
    <location>
        <begin position="372"/>
        <end position="389"/>
    </location>
</feature>
<feature type="transmembrane region" description="Helical" evidence="2">
    <location>
        <begin position="465"/>
        <end position="488"/>
    </location>
</feature>
<dbReference type="PANTHER" id="PTHR16189:SF3">
    <property type="entry name" value="AMINO ACID TRANSPORTER TRANSMEMBRANE DOMAIN-CONTAINING PROTEIN"/>
    <property type="match status" value="1"/>
</dbReference>
<feature type="transmembrane region" description="Helical" evidence="2">
    <location>
        <begin position="41"/>
        <end position="59"/>
    </location>
</feature>
<protein>
    <recommendedName>
        <fullName evidence="5">Amino acid transporter transmembrane domain-containing protein</fullName>
    </recommendedName>
</protein>
<name>F0YBP4_AURAN</name>
<feature type="transmembrane region" description="Helical" evidence="2">
    <location>
        <begin position="117"/>
        <end position="135"/>
    </location>
</feature>
<proteinExistence type="predicted"/>
<feature type="transmembrane region" description="Helical" evidence="2">
    <location>
        <begin position="337"/>
        <end position="360"/>
    </location>
</feature>
<feature type="transmembrane region" description="Helical" evidence="2">
    <location>
        <begin position="197"/>
        <end position="215"/>
    </location>
</feature>
<dbReference type="OMA" id="RVEFTML"/>
<dbReference type="KEGG" id="aaf:AURANDRAFT_71847"/>
<dbReference type="GeneID" id="20228427"/>
<dbReference type="Proteomes" id="UP000002729">
    <property type="component" value="Unassembled WGS sequence"/>
</dbReference>
<feature type="transmembrane region" description="Helical" evidence="2">
    <location>
        <begin position="227"/>
        <end position="245"/>
    </location>
</feature>
<dbReference type="PANTHER" id="PTHR16189">
    <property type="entry name" value="TRANSMEMBRANE PROTEIN 104-RELATED"/>
    <property type="match status" value="1"/>
</dbReference>
<dbReference type="RefSeq" id="XP_009037987.1">
    <property type="nucleotide sequence ID" value="XM_009039739.1"/>
</dbReference>
<dbReference type="eggNOG" id="ENOG502QSDW">
    <property type="taxonomic scope" value="Eukaryota"/>
</dbReference>
<evidence type="ECO:0000256" key="1">
    <source>
        <dbReference type="SAM" id="MobiDB-lite"/>
    </source>
</evidence>
<dbReference type="InParanoid" id="F0YBP4"/>
<feature type="transmembrane region" description="Helical" evidence="2">
    <location>
        <begin position="395"/>
        <end position="417"/>
    </location>
</feature>
<evidence type="ECO:0000313" key="3">
    <source>
        <dbReference type="EMBL" id="EGB07364.1"/>
    </source>
</evidence>
<dbReference type="AlphaFoldDB" id="F0YBP4"/>
<organism evidence="4">
    <name type="scientific">Aureococcus anophagefferens</name>
    <name type="common">Harmful bloom alga</name>
    <dbReference type="NCBI Taxonomy" id="44056"/>
    <lineage>
        <taxon>Eukaryota</taxon>
        <taxon>Sar</taxon>
        <taxon>Stramenopiles</taxon>
        <taxon>Ochrophyta</taxon>
        <taxon>Pelagophyceae</taxon>
        <taxon>Pelagomonadales</taxon>
        <taxon>Pelagomonadaceae</taxon>
        <taxon>Aureococcus</taxon>
    </lineage>
</organism>
<keyword evidence="2" id="KW-0472">Membrane</keyword>
<feature type="region of interest" description="Disordered" evidence="1">
    <location>
        <begin position="1"/>
        <end position="33"/>
    </location>
</feature>
<dbReference type="OrthoDB" id="294541at2759"/>
<keyword evidence="4" id="KW-1185">Reference proteome</keyword>
<evidence type="ECO:0000256" key="2">
    <source>
        <dbReference type="SAM" id="Phobius"/>
    </source>
</evidence>
<sequence>MMKISTSMDRLLGGRERPRDNYDSIPNENETSQTLDERDSMVVFVNAIIGPGVVALPKLYQVSGWLFPTILLTAGGALAALATVVRCETVALMPGNAEFTKKVEFGAPFREWIGERAYVASHVGFYLAAVIQVVSSVTTVASTTDTALAYAFGRSYGVFVFDSWAEPLRLRSWSLDHCGQRASCQPFFTGEDFHGEIVLTLGYALTAAALVPFCLTDIRASLGLQYASAAACLACLVVFAGHGLLRAATEGFALRAASGSQDKTSGLVLFNLMYGIFISTWLNEKKPDVRASRVVYSTAALSTAFFVVFGLVCGAALEGLDWNALTYFAEKGTPWAVRSAALAFGWLVIASGVPVSCVMATRNLATELDERAALALGAGAPWAVGWLFMSPKAFTLLVSMSGAMLVAPLALAAPFALRLAADRPLRDEASVAAWFRGHLTHVADFDDAGPDDALPAALRRRRRPIYAGLVLFVGACLAAMAALMALAATRGASAKAYGH</sequence>
<keyword evidence="2" id="KW-1133">Transmembrane helix</keyword>
<keyword evidence="2" id="KW-0812">Transmembrane</keyword>
<reference evidence="3 4" key="1">
    <citation type="journal article" date="2011" name="Proc. Natl. Acad. Sci. U.S.A.">
        <title>Niche of harmful alga Aureococcus anophagefferens revealed through ecogenomics.</title>
        <authorList>
            <person name="Gobler C.J."/>
            <person name="Berry D.L."/>
            <person name="Dyhrman S.T."/>
            <person name="Wilhelm S.W."/>
            <person name="Salamov A."/>
            <person name="Lobanov A.V."/>
            <person name="Zhang Y."/>
            <person name="Collier J.L."/>
            <person name="Wurch L.L."/>
            <person name="Kustka A.B."/>
            <person name="Dill B.D."/>
            <person name="Shah M."/>
            <person name="VerBerkmoes N.C."/>
            <person name="Kuo A."/>
            <person name="Terry A."/>
            <person name="Pangilinan J."/>
            <person name="Lindquist E.A."/>
            <person name="Lucas S."/>
            <person name="Paulsen I.T."/>
            <person name="Hattenrath-Lehmann T.K."/>
            <person name="Talmage S.C."/>
            <person name="Walker E.A."/>
            <person name="Koch F."/>
            <person name="Burson A.M."/>
            <person name="Marcoval M.A."/>
            <person name="Tang Y.Z."/>
            <person name="Lecleir G.R."/>
            <person name="Coyne K.J."/>
            <person name="Berg G.M."/>
            <person name="Bertrand E.M."/>
            <person name="Saito M.A."/>
            <person name="Gladyshev V.N."/>
            <person name="Grigoriev I.V."/>
        </authorList>
    </citation>
    <scope>NUCLEOTIDE SEQUENCE [LARGE SCALE GENOMIC DNA]</scope>
    <source>
        <strain evidence="4">CCMP 1984</strain>
    </source>
</reference>
<feature type="transmembrane region" description="Helical" evidence="2">
    <location>
        <begin position="294"/>
        <end position="317"/>
    </location>
</feature>
<gene>
    <name evidence="3" type="ORF">AURANDRAFT_71847</name>
</gene>
<evidence type="ECO:0000313" key="4">
    <source>
        <dbReference type="Proteomes" id="UP000002729"/>
    </source>
</evidence>
<feature type="compositionally biased region" description="Polar residues" evidence="1">
    <location>
        <begin position="24"/>
        <end position="33"/>
    </location>
</feature>
<dbReference type="EMBL" id="GL833131">
    <property type="protein sequence ID" value="EGB07364.1"/>
    <property type="molecule type" value="Genomic_DNA"/>
</dbReference>
<feature type="transmembrane region" description="Helical" evidence="2">
    <location>
        <begin position="265"/>
        <end position="282"/>
    </location>
</feature>
<evidence type="ECO:0008006" key="5">
    <source>
        <dbReference type="Google" id="ProtNLM"/>
    </source>
</evidence>
<feature type="transmembrane region" description="Helical" evidence="2">
    <location>
        <begin position="65"/>
        <end position="85"/>
    </location>
</feature>
<feature type="compositionally biased region" description="Basic and acidic residues" evidence="1">
    <location>
        <begin position="12"/>
        <end position="22"/>
    </location>
</feature>
<accession>F0YBP4</accession>